<dbReference type="Proteomes" id="UP000807353">
    <property type="component" value="Unassembled WGS sequence"/>
</dbReference>
<gene>
    <name evidence="3" type="ORF">BDZ94DRAFT_1308480</name>
</gene>
<evidence type="ECO:0000313" key="3">
    <source>
        <dbReference type="EMBL" id="KAF9463767.1"/>
    </source>
</evidence>
<dbReference type="Pfam" id="PF01926">
    <property type="entry name" value="MMR_HSR1"/>
    <property type="match status" value="1"/>
</dbReference>
<name>A0A9P5Y7W3_9AGAR</name>
<dbReference type="Gene3D" id="3.40.50.300">
    <property type="entry name" value="P-loop containing nucleotide triphosphate hydrolases"/>
    <property type="match status" value="1"/>
</dbReference>
<proteinExistence type="predicted"/>
<dbReference type="AlphaFoldDB" id="A0A9P5Y7W3"/>
<feature type="coiled-coil region" evidence="1">
    <location>
        <begin position="219"/>
        <end position="267"/>
    </location>
</feature>
<evidence type="ECO:0000259" key="2">
    <source>
        <dbReference type="Pfam" id="PF01926"/>
    </source>
</evidence>
<reference evidence="3" key="1">
    <citation type="submission" date="2020-11" db="EMBL/GenBank/DDBJ databases">
        <authorList>
            <consortium name="DOE Joint Genome Institute"/>
            <person name="Ahrendt S."/>
            <person name="Riley R."/>
            <person name="Andreopoulos W."/>
            <person name="Labutti K."/>
            <person name="Pangilinan J."/>
            <person name="Ruiz-Duenas F.J."/>
            <person name="Barrasa J.M."/>
            <person name="Sanchez-Garcia M."/>
            <person name="Camarero S."/>
            <person name="Miyauchi S."/>
            <person name="Serrano A."/>
            <person name="Linde D."/>
            <person name="Babiker R."/>
            <person name="Drula E."/>
            <person name="Ayuso-Fernandez I."/>
            <person name="Pacheco R."/>
            <person name="Padilla G."/>
            <person name="Ferreira P."/>
            <person name="Barriuso J."/>
            <person name="Kellner H."/>
            <person name="Castanera R."/>
            <person name="Alfaro M."/>
            <person name="Ramirez L."/>
            <person name="Pisabarro A.G."/>
            <person name="Kuo A."/>
            <person name="Tritt A."/>
            <person name="Lipzen A."/>
            <person name="He G."/>
            <person name="Yan M."/>
            <person name="Ng V."/>
            <person name="Cullen D."/>
            <person name="Martin F."/>
            <person name="Rosso M.-N."/>
            <person name="Henrissat B."/>
            <person name="Hibbett D."/>
            <person name="Martinez A.T."/>
            <person name="Grigoriev I.V."/>
        </authorList>
    </citation>
    <scope>NUCLEOTIDE SEQUENCE</scope>
    <source>
        <strain evidence="3">CBS 247.69</strain>
    </source>
</reference>
<accession>A0A9P5Y7W3</accession>
<protein>
    <submittedName>
        <fullName evidence="3">P-loop containing nucleoside triphosphate hydrolase protein</fullName>
    </submittedName>
</protein>
<keyword evidence="3" id="KW-0378">Hydrolase</keyword>
<dbReference type="SUPFAM" id="SSF52540">
    <property type="entry name" value="P-loop containing nucleoside triphosphate hydrolases"/>
    <property type="match status" value="1"/>
</dbReference>
<evidence type="ECO:0000256" key="1">
    <source>
        <dbReference type="SAM" id="Coils"/>
    </source>
</evidence>
<dbReference type="EMBL" id="MU150259">
    <property type="protein sequence ID" value="KAF9463767.1"/>
    <property type="molecule type" value="Genomic_DNA"/>
</dbReference>
<evidence type="ECO:0000313" key="4">
    <source>
        <dbReference type="Proteomes" id="UP000807353"/>
    </source>
</evidence>
<dbReference type="GO" id="GO:0016787">
    <property type="term" value="F:hydrolase activity"/>
    <property type="evidence" value="ECO:0007669"/>
    <property type="project" value="UniProtKB-KW"/>
</dbReference>
<feature type="domain" description="G" evidence="2">
    <location>
        <begin position="11"/>
        <end position="86"/>
    </location>
</feature>
<dbReference type="Gene3D" id="1.20.5.1700">
    <property type="match status" value="1"/>
</dbReference>
<dbReference type="InterPro" id="IPR027417">
    <property type="entry name" value="P-loop_NTPase"/>
</dbReference>
<sequence>MLSKSSNKVSIAVMGLTGSGKSTFINLISGSDLPASGGLNSCTRDVGFGSPFQVDGREINLIDTPGFDDTNKNDAEILKVITDFLKEQFEAGITLHGVIYLYRISDIRMGGVSRRSFTALRNLCGDDNLKNVVIVTNMWGLVKQEDGEARETELKTNPTFFKVALERGAQIYRHDNTIASAEKIIRSVTKNHPRELSVQHEMVTLERALSDTTVGLQVKGELENYITSLRSEVEKLRKEHAEDEAAMNDLKAEVEEARSSIAQVKKQMIVLLGVERAWRSMPPEERVAMSVRLCVEGDKGRTAFWSLLGGRETIDFICGQLQKEFSKRPVPWEIKEKLLLPSPDEGSERLPAQKASELPPQFKDWIDKNGTVVETVDKVVKKHFPTRRRRSRWPRWNVV</sequence>
<organism evidence="3 4">
    <name type="scientific">Collybia nuda</name>
    <dbReference type="NCBI Taxonomy" id="64659"/>
    <lineage>
        <taxon>Eukaryota</taxon>
        <taxon>Fungi</taxon>
        <taxon>Dikarya</taxon>
        <taxon>Basidiomycota</taxon>
        <taxon>Agaricomycotina</taxon>
        <taxon>Agaricomycetes</taxon>
        <taxon>Agaricomycetidae</taxon>
        <taxon>Agaricales</taxon>
        <taxon>Tricholomatineae</taxon>
        <taxon>Clitocybaceae</taxon>
        <taxon>Collybia</taxon>
    </lineage>
</organism>
<dbReference type="CDD" id="cd00882">
    <property type="entry name" value="Ras_like_GTPase"/>
    <property type="match status" value="1"/>
</dbReference>
<dbReference type="InterPro" id="IPR006073">
    <property type="entry name" value="GTP-bd"/>
</dbReference>
<keyword evidence="4" id="KW-1185">Reference proteome</keyword>
<keyword evidence="1" id="KW-0175">Coiled coil</keyword>
<comment type="caution">
    <text evidence="3">The sequence shown here is derived from an EMBL/GenBank/DDBJ whole genome shotgun (WGS) entry which is preliminary data.</text>
</comment>
<dbReference type="GO" id="GO:0005525">
    <property type="term" value="F:GTP binding"/>
    <property type="evidence" value="ECO:0007669"/>
    <property type="project" value="InterPro"/>
</dbReference>
<dbReference type="OrthoDB" id="8954335at2759"/>